<organism evidence="5 6">
    <name type="scientific">Rhodoblastus sphagnicola</name>
    <dbReference type="NCBI Taxonomy" id="333368"/>
    <lineage>
        <taxon>Bacteria</taxon>
        <taxon>Pseudomonadati</taxon>
        <taxon>Pseudomonadota</taxon>
        <taxon>Alphaproteobacteria</taxon>
        <taxon>Hyphomicrobiales</taxon>
        <taxon>Rhodoblastaceae</taxon>
        <taxon>Rhodoblastus</taxon>
    </lineage>
</organism>
<dbReference type="SUPFAM" id="SSF52540">
    <property type="entry name" value="P-loop containing nucleoside triphosphate hydrolases"/>
    <property type="match status" value="1"/>
</dbReference>
<evidence type="ECO:0000256" key="1">
    <source>
        <dbReference type="ARBA" id="ARBA00022679"/>
    </source>
</evidence>
<keyword evidence="4" id="KW-0239">DNA-directed DNA polymerase</keyword>
<sequence length="347" mass="37859">MVAIPISEADDFLAAPADRFCIVLLHGPDRGLVSERSLQASRSFLGEGAPGQKIYLSGDGIASDPLVLVDEANSIDMFQRSNRVICINVGGKSLLPALEMIAKAPPQNCLIVLEGGDLRRDAPLRKWAEAQSLVAAVECRPDDARSLLRLLEKELATARRAIEPSARDALLGVLGEDRIATRNEIEKLLLFTSGQDTIQLSDVQAVCYDPNLSQIDAVVDGFFSRGRQDMLDLLLNTHLSGADPTVMLLAMMRHALALQRSAGAVESGGNPNDALQALLRSTGGFSRKAELMRQLKSVRAEDAIELVRTLHRFTKATRENATLVSARLIRLLLSRPNRHRDRTGDSR</sequence>
<proteinExistence type="predicted"/>
<dbReference type="RefSeq" id="WP_104507091.1">
    <property type="nucleotide sequence ID" value="NZ_JACIGC010000008.1"/>
</dbReference>
<comment type="caution">
    <text evidence="5">The sequence shown here is derived from an EMBL/GenBank/DDBJ whole genome shotgun (WGS) entry which is preliminary data.</text>
</comment>
<dbReference type="PANTHER" id="PTHR34388:SF1">
    <property type="entry name" value="DNA POLYMERASE III SUBUNIT DELTA"/>
    <property type="match status" value="1"/>
</dbReference>
<dbReference type="InterPro" id="IPR005790">
    <property type="entry name" value="DNA_polIII_delta"/>
</dbReference>
<dbReference type="GO" id="GO:0003677">
    <property type="term" value="F:DNA binding"/>
    <property type="evidence" value="ECO:0007669"/>
    <property type="project" value="InterPro"/>
</dbReference>
<evidence type="ECO:0000313" key="6">
    <source>
        <dbReference type="Proteomes" id="UP000239089"/>
    </source>
</evidence>
<dbReference type="GO" id="GO:0006261">
    <property type="term" value="P:DNA-templated DNA replication"/>
    <property type="evidence" value="ECO:0007669"/>
    <property type="project" value="TreeGrafter"/>
</dbReference>
<accession>A0A2S6NBV6</accession>
<protein>
    <recommendedName>
        <fullName evidence="7">DNA polymerase III subunit delta</fullName>
    </recommendedName>
</protein>
<dbReference type="GO" id="GO:0009360">
    <property type="term" value="C:DNA polymerase III complex"/>
    <property type="evidence" value="ECO:0007669"/>
    <property type="project" value="TreeGrafter"/>
</dbReference>
<reference evidence="5 6" key="1">
    <citation type="journal article" date="2018" name="Arch. Microbiol.">
        <title>New insights into the metabolic potential of the phototrophic purple bacterium Rhodopila globiformis DSM 161(T) from its draft genome sequence and evidence for a vanadium-dependent nitrogenase.</title>
        <authorList>
            <person name="Imhoff J.F."/>
            <person name="Rahn T."/>
            <person name="Kunzel S."/>
            <person name="Neulinger S.C."/>
        </authorList>
    </citation>
    <scope>NUCLEOTIDE SEQUENCE [LARGE SCALE GENOMIC DNA]</scope>
    <source>
        <strain evidence="5 6">DSM 16996</strain>
    </source>
</reference>
<dbReference type="Proteomes" id="UP000239089">
    <property type="component" value="Unassembled WGS sequence"/>
</dbReference>
<evidence type="ECO:0000256" key="2">
    <source>
        <dbReference type="ARBA" id="ARBA00022695"/>
    </source>
</evidence>
<keyword evidence="6" id="KW-1185">Reference proteome</keyword>
<dbReference type="InterPro" id="IPR027417">
    <property type="entry name" value="P-loop_NTPase"/>
</dbReference>
<dbReference type="AlphaFoldDB" id="A0A2S6NBV6"/>
<evidence type="ECO:0000256" key="4">
    <source>
        <dbReference type="ARBA" id="ARBA00022932"/>
    </source>
</evidence>
<evidence type="ECO:0008006" key="7">
    <source>
        <dbReference type="Google" id="ProtNLM"/>
    </source>
</evidence>
<keyword evidence="3" id="KW-0235">DNA replication</keyword>
<dbReference type="GO" id="GO:0003887">
    <property type="term" value="F:DNA-directed DNA polymerase activity"/>
    <property type="evidence" value="ECO:0007669"/>
    <property type="project" value="UniProtKB-KW"/>
</dbReference>
<evidence type="ECO:0000313" key="5">
    <source>
        <dbReference type="EMBL" id="PPQ32093.1"/>
    </source>
</evidence>
<dbReference type="PANTHER" id="PTHR34388">
    <property type="entry name" value="DNA POLYMERASE III SUBUNIT DELTA"/>
    <property type="match status" value="1"/>
</dbReference>
<dbReference type="EMBL" id="NHSJ01000043">
    <property type="protein sequence ID" value="PPQ32093.1"/>
    <property type="molecule type" value="Genomic_DNA"/>
</dbReference>
<evidence type="ECO:0000256" key="3">
    <source>
        <dbReference type="ARBA" id="ARBA00022705"/>
    </source>
</evidence>
<keyword evidence="2" id="KW-0548">Nucleotidyltransferase</keyword>
<dbReference type="NCBIfam" id="TIGR01128">
    <property type="entry name" value="holA"/>
    <property type="match status" value="1"/>
</dbReference>
<gene>
    <name evidence="5" type="ORF">CCR94_06595</name>
</gene>
<dbReference type="Gene3D" id="1.10.8.60">
    <property type="match status" value="1"/>
</dbReference>
<name>A0A2S6NBV6_9HYPH</name>
<dbReference type="OrthoDB" id="9804983at2"/>
<keyword evidence="1" id="KW-0808">Transferase</keyword>